<dbReference type="InterPro" id="IPR050490">
    <property type="entry name" value="Bact_solute-bd_prot1"/>
</dbReference>
<organism evidence="7 8">
    <name type="scientific">Oceanobacillus locisalsi</name>
    <dbReference type="NCBI Taxonomy" id="546107"/>
    <lineage>
        <taxon>Bacteria</taxon>
        <taxon>Bacillati</taxon>
        <taxon>Bacillota</taxon>
        <taxon>Bacilli</taxon>
        <taxon>Bacillales</taxon>
        <taxon>Bacillaceae</taxon>
        <taxon>Oceanobacillus</taxon>
    </lineage>
</organism>
<evidence type="ECO:0000256" key="2">
    <source>
        <dbReference type="ARBA" id="ARBA00022729"/>
    </source>
</evidence>
<gene>
    <name evidence="7" type="ORF">ACFQ19_18750</name>
</gene>
<keyword evidence="8" id="KW-1185">Reference proteome</keyword>
<keyword evidence="4" id="KW-0564">Palmitate</keyword>
<evidence type="ECO:0000256" key="4">
    <source>
        <dbReference type="ARBA" id="ARBA00023139"/>
    </source>
</evidence>
<comment type="caution">
    <text evidence="7">The sequence shown here is derived from an EMBL/GenBank/DDBJ whole genome shotgun (WGS) entry which is preliminary data.</text>
</comment>
<keyword evidence="1" id="KW-1003">Cell membrane</keyword>
<dbReference type="InterPro" id="IPR006059">
    <property type="entry name" value="SBP"/>
</dbReference>
<dbReference type="EMBL" id="JBHTKK010000034">
    <property type="protein sequence ID" value="MFD1068041.1"/>
    <property type="molecule type" value="Genomic_DNA"/>
</dbReference>
<feature type="chain" id="PRO_5045654472" evidence="6">
    <location>
        <begin position="21"/>
        <end position="429"/>
    </location>
</feature>
<name>A0ABW3NKF9_9BACI</name>
<accession>A0ABW3NKF9</accession>
<evidence type="ECO:0000313" key="7">
    <source>
        <dbReference type="EMBL" id="MFD1068041.1"/>
    </source>
</evidence>
<evidence type="ECO:0000256" key="1">
    <source>
        <dbReference type="ARBA" id="ARBA00022475"/>
    </source>
</evidence>
<keyword evidence="5" id="KW-0449">Lipoprotein</keyword>
<evidence type="ECO:0000313" key="8">
    <source>
        <dbReference type="Proteomes" id="UP001597041"/>
    </source>
</evidence>
<protein>
    <submittedName>
        <fullName evidence="7">ABC transporter substrate-binding protein</fullName>
    </submittedName>
</protein>
<evidence type="ECO:0000256" key="6">
    <source>
        <dbReference type="SAM" id="SignalP"/>
    </source>
</evidence>
<feature type="signal peptide" evidence="6">
    <location>
        <begin position="1"/>
        <end position="20"/>
    </location>
</feature>
<keyword evidence="2 6" id="KW-0732">Signal</keyword>
<reference evidence="8" key="1">
    <citation type="journal article" date="2019" name="Int. J. Syst. Evol. Microbiol.">
        <title>The Global Catalogue of Microorganisms (GCM) 10K type strain sequencing project: providing services to taxonomists for standard genome sequencing and annotation.</title>
        <authorList>
            <consortium name="The Broad Institute Genomics Platform"/>
            <consortium name="The Broad Institute Genome Sequencing Center for Infectious Disease"/>
            <person name="Wu L."/>
            <person name="Ma J."/>
        </authorList>
    </citation>
    <scope>NUCLEOTIDE SEQUENCE [LARGE SCALE GENOMIC DNA]</scope>
    <source>
        <strain evidence="8">CCUG 56608</strain>
    </source>
</reference>
<dbReference type="Proteomes" id="UP001597041">
    <property type="component" value="Unassembled WGS sequence"/>
</dbReference>
<dbReference type="PANTHER" id="PTHR43649:SF33">
    <property type="entry name" value="POLYGALACTURONAN_RHAMNOGALACTURONAN-BINDING PROTEIN YTCQ"/>
    <property type="match status" value="1"/>
</dbReference>
<keyword evidence="3" id="KW-0472">Membrane</keyword>
<dbReference type="SUPFAM" id="SSF53850">
    <property type="entry name" value="Periplasmic binding protein-like II"/>
    <property type="match status" value="1"/>
</dbReference>
<evidence type="ECO:0000256" key="5">
    <source>
        <dbReference type="ARBA" id="ARBA00023288"/>
    </source>
</evidence>
<dbReference type="PANTHER" id="PTHR43649">
    <property type="entry name" value="ARABINOSE-BINDING PROTEIN-RELATED"/>
    <property type="match status" value="1"/>
</dbReference>
<evidence type="ECO:0000256" key="3">
    <source>
        <dbReference type="ARBA" id="ARBA00023136"/>
    </source>
</evidence>
<dbReference type="RefSeq" id="WP_379594219.1">
    <property type="nucleotide sequence ID" value="NZ_JBHTKK010000034.1"/>
</dbReference>
<dbReference type="Gene3D" id="3.40.190.10">
    <property type="entry name" value="Periplasmic binding protein-like II"/>
    <property type="match status" value="1"/>
</dbReference>
<sequence>MKKVWLVALLLLAFILAACTSDDSDSEVAEDEIVMWVHVSAEDPEGEVLQNTVDEFNKAYAGEYRAVIEFIPRGGGGAGYEDKVNAAVSTDTLPDVLTLDGPNTAAYAEAEIIAPLDEYIEDKKDFYPSVIEQGTYEDQLYAIGYSESGVGIYYNKEMFEQAGLDPEDVATVDDPWDWDEFTEVAKTLSEEFDGPAIDMMLDDNSEWMMYAFTPFLWSHGGDVVSENGEQAVGVFNEQKSLETLQFIQRLLQNGYTTISPTEYAFQTGQYPMLMSGSWTIQELQSSYPDIEYGIMPYPVSPDTNELVSPTGTWQYGISGTTENEEGAGALVQYLTSTEAIADVSLGNGVLPSRQSSTDMIQDEVSEQMNVLIEQNQKSGRARPVLPAYPQVSRAFQQTIGGLEYYEGEQELQELLDERAQEMQTSIDRR</sequence>
<dbReference type="Pfam" id="PF13416">
    <property type="entry name" value="SBP_bac_8"/>
    <property type="match status" value="1"/>
</dbReference>
<proteinExistence type="predicted"/>